<reference evidence="1" key="1">
    <citation type="submission" date="2014-11" db="EMBL/GenBank/DDBJ databases">
        <authorList>
            <person name="Amaro Gonzalez C."/>
        </authorList>
    </citation>
    <scope>NUCLEOTIDE SEQUENCE</scope>
</reference>
<dbReference type="AlphaFoldDB" id="A0A0E9UYM7"/>
<evidence type="ECO:0000313" key="1">
    <source>
        <dbReference type="EMBL" id="JAH70280.1"/>
    </source>
</evidence>
<protein>
    <submittedName>
        <fullName evidence="1">Uncharacterized protein</fullName>
    </submittedName>
</protein>
<proteinExistence type="predicted"/>
<reference evidence="1" key="2">
    <citation type="journal article" date="2015" name="Fish Shellfish Immunol.">
        <title>Early steps in the European eel (Anguilla anguilla)-Vibrio vulnificus interaction in the gills: Role of the RtxA13 toxin.</title>
        <authorList>
            <person name="Callol A."/>
            <person name="Pajuelo D."/>
            <person name="Ebbesson L."/>
            <person name="Teles M."/>
            <person name="MacKenzie S."/>
            <person name="Amaro C."/>
        </authorList>
    </citation>
    <scope>NUCLEOTIDE SEQUENCE</scope>
</reference>
<organism evidence="1">
    <name type="scientific">Anguilla anguilla</name>
    <name type="common">European freshwater eel</name>
    <name type="synonym">Muraena anguilla</name>
    <dbReference type="NCBI Taxonomy" id="7936"/>
    <lineage>
        <taxon>Eukaryota</taxon>
        <taxon>Metazoa</taxon>
        <taxon>Chordata</taxon>
        <taxon>Craniata</taxon>
        <taxon>Vertebrata</taxon>
        <taxon>Euteleostomi</taxon>
        <taxon>Actinopterygii</taxon>
        <taxon>Neopterygii</taxon>
        <taxon>Teleostei</taxon>
        <taxon>Anguilliformes</taxon>
        <taxon>Anguillidae</taxon>
        <taxon>Anguilla</taxon>
    </lineage>
</organism>
<dbReference type="EMBL" id="GBXM01038297">
    <property type="protein sequence ID" value="JAH70280.1"/>
    <property type="molecule type" value="Transcribed_RNA"/>
</dbReference>
<accession>A0A0E9UYM7</accession>
<name>A0A0E9UYM7_ANGAN</name>
<sequence length="32" mass="3500">MYQLSFSTGRTVQTLGANQEGQLVSCGSLIFY</sequence>